<dbReference type="InterPro" id="IPR003791">
    <property type="entry name" value="UPF0178"/>
</dbReference>
<gene>
    <name evidence="3" type="ORF">D1970_14500</name>
</gene>
<dbReference type="EMBL" id="QWVT01000024">
    <property type="protein sequence ID" value="RID83815.1"/>
    <property type="molecule type" value="Genomic_DNA"/>
</dbReference>
<dbReference type="PANTHER" id="PTHR35146">
    <property type="entry name" value="UPF0178 PROTEIN YAII"/>
    <property type="match status" value="1"/>
</dbReference>
<organism evidence="3 4">
    <name type="scientific">Mesobacillus zeae</name>
    <dbReference type="NCBI Taxonomy" id="1917180"/>
    <lineage>
        <taxon>Bacteria</taxon>
        <taxon>Bacillati</taxon>
        <taxon>Bacillota</taxon>
        <taxon>Bacilli</taxon>
        <taxon>Bacillales</taxon>
        <taxon>Bacillaceae</taxon>
        <taxon>Mesobacillus</taxon>
    </lineage>
</organism>
<dbReference type="Proteomes" id="UP000265816">
    <property type="component" value="Unassembled WGS sequence"/>
</dbReference>
<evidence type="ECO:0000313" key="3">
    <source>
        <dbReference type="EMBL" id="RID83815.1"/>
    </source>
</evidence>
<comment type="similarity">
    <text evidence="1 2">Belongs to the UPF0178 family.</text>
</comment>
<dbReference type="PANTHER" id="PTHR35146:SF1">
    <property type="entry name" value="UPF0178 PROTEIN YAII"/>
    <property type="match status" value="1"/>
</dbReference>
<name>A0A398B1V2_9BACI</name>
<dbReference type="NCBIfam" id="NF001095">
    <property type="entry name" value="PRK00124.1"/>
    <property type="match status" value="1"/>
</dbReference>
<dbReference type="AlphaFoldDB" id="A0A398B1V2"/>
<dbReference type="HAMAP" id="MF_00489">
    <property type="entry name" value="UPF0178"/>
    <property type="match status" value="1"/>
</dbReference>
<dbReference type="OrthoDB" id="9798918at2"/>
<protein>
    <recommendedName>
        <fullName evidence="2">UPF0178 protein D1970_14500</fullName>
    </recommendedName>
</protein>
<dbReference type="Pfam" id="PF02639">
    <property type="entry name" value="DUF188"/>
    <property type="match status" value="1"/>
</dbReference>
<evidence type="ECO:0000256" key="1">
    <source>
        <dbReference type="ARBA" id="ARBA00008522"/>
    </source>
</evidence>
<evidence type="ECO:0000313" key="4">
    <source>
        <dbReference type="Proteomes" id="UP000265816"/>
    </source>
</evidence>
<dbReference type="CDD" id="cd18720">
    <property type="entry name" value="PIN_YqxD-like"/>
    <property type="match status" value="1"/>
</dbReference>
<evidence type="ECO:0000256" key="2">
    <source>
        <dbReference type="HAMAP-Rule" id="MF_00489"/>
    </source>
</evidence>
<keyword evidence="4" id="KW-1185">Reference proteome</keyword>
<accession>A0A398B1V2</accession>
<reference evidence="3 4" key="1">
    <citation type="submission" date="2018-08" db="EMBL/GenBank/DDBJ databases">
        <title>Bacillus jemisoniae sp. nov., Bacillus chryseoplanitiae sp. nov., Bacillus resnikiae sp. nov., and Bacillus frankliniae sp. nov., isolated from Viking spacecraft and associated surfaces.</title>
        <authorList>
            <person name="Seuylemezian A."/>
            <person name="Vaishampayan P."/>
        </authorList>
    </citation>
    <scope>NUCLEOTIDE SEQUENCE [LARGE SCALE GENOMIC DNA]</scope>
    <source>
        <strain evidence="3 4">JJ-247</strain>
    </source>
</reference>
<proteinExistence type="inferred from homology"/>
<sequence length="154" mass="17225">MNTSKLKSRTILVDADSCPVKKEIVEIASLHNVQPVFVASYDHMLTESGPETWIYVDPGSDAADLYIMNHANRGDIAVTQDIGLAAALLGKKVYVLSPRGMLYEEDEIQLQLEIRHLSAKARRQGHFGKGPRAFRSEDRERFVKELAKLLSNSD</sequence>
<comment type="caution">
    <text evidence="3">The sequence shown here is derived from an EMBL/GenBank/DDBJ whole genome shotgun (WGS) entry which is preliminary data.</text>
</comment>